<dbReference type="OrthoDB" id="9950531at2759"/>
<reference evidence="4" key="1">
    <citation type="submission" date="2025-08" db="UniProtKB">
        <authorList>
            <consortium name="Ensembl"/>
        </authorList>
    </citation>
    <scope>IDENTIFICATION</scope>
</reference>
<dbReference type="GO" id="GO:0046983">
    <property type="term" value="F:protein dimerization activity"/>
    <property type="evidence" value="ECO:0007669"/>
    <property type="project" value="InterPro"/>
</dbReference>
<feature type="chain" id="PRO_5034763042" description="Zinc finger MYM-type protein 1" evidence="1">
    <location>
        <begin position="23"/>
        <end position="734"/>
    </location>
</feature>
<dbReference type="GeneTree" id="ENSGT00940000157337"/>
<dbReference type="Pfam" id="PF05699">
    <property type="entry name" value="Dimer_Tnp_hAT"/>
    <property type="match status" value="1"/>
</dbReference>
<feature type="signal peptide" evidence="1">
    <location>
        <begin position="1"/>
        <end position="22"/>
    </location>
</feature>
<dbReference type="PANTHER" id="PTHR45749:SF28">
    <property type="entry name" value="ZINC FINGER MYM-TYPE PROTEIN 1-LIKE-RELATED"/>
    <property type="match status" value="1"/>
</dbReference>
<evidence type="ECO:0000259" key="3">
    <source>
        <dbReference type="Pfam" id="PF14291"/>
    </source>
</evidence>
<keyword evidence="5" id="KW-1185">Reference proteome</keyword>
<dbReference type="SUPFAM" id="SSF53098">
    <property type="entry name" value="Ribonuclease H-like"/>
    <property type="match status" value="1"/>
</dbReference>
<feature type="domain" description="DUF4371" evidence="3">
    <location>
        <begin position="104"/>
        <end position="342"/>
    </location>
</feature>
<evidence type="ECO:0000313" key="4">
    <source>
        <dbReference type="Ensembl" id="ENSLLEP00000024170.1"/>
    </source>
</evidence>
<feature type="domain" description="HAT C-terminal dimerisation" evidence="2">
    <location>
        <begin position="635"/>
        <end position="701"/>
    </location>
</feature>
<evidence type="ECO:0000256" key="1">
    <source>
        <dbReference type="SAM" id="SignalP"/>
    </source>
</evidence>
<dbReference type="InterPro" id="IPR025398">
    <property type="entry name" value="DUF4371"/>
</dbReference>
<dbReference type="Ensembl" id="ENSLLET00000025092.1">
    <property type="protein sequence ID" value="ENSLLEP00000024170.1"/>
    <property type="gene ID" value="ENSLLEG00000015378.1"/>
</dbReference>
<organism evidence="4 5">
    <name type="scientific">Leptobrachium leishanense</name>
    <name type="common">Leishan spiny toad</name>
    <dbReference type="NCBI Taxonomy" id="445787"/>
    <lineage>
        <taxon>Eukaryota</taxon>
        <taxon>Metazoa</taxon>
        <taxon>Chordata</taxon>
        <taxon>Craniata</taxon>
        <taxon>Vertebrata</taxon>
        <taxon>Euteleostomi</taxon>
        <taxon>Amphibia</taxon>
        <taxon>Batrachia</taxon>
        <taxon>Anura</taxon>
        <taxon>Pelobatoidea</taxon>
        <taxon>Megophryidae</taxon>
        <taxon>Leptobrachium</taxon>
    </lineage>
</organism>
<proteinExistence type="predicted"/>
<evidence type="ECO:0008006" key="6">
    <source>
        <dbReference type="Google" id="ProtNLM"/>
    </source>
</evidence>
<name>A0A8C5PKG8_9ANUR</name>
<dbReference type="Proteomes" id="UP000694569">
    <property type="component" value="Unplaced"/>
</dbReference>
<protein>
    <recommendedName>
        <fullName evidence="6">Zinc finger MYM-type protein 1</fullName>
    </recommendedName>
</protein>
<dbReference type="InterPro" id="IPR008906">
    <property type="entry name" value="HATC_C_dom"/>
</dbReference>
<dbReference type="InterPro" id="IPR012337">
    <property type="entry name" value="RNaseH-like_sf"/>
</dbReference>
<evidence type="ECO:0000313" key="5">
    <source>
        <dbReference type="Proteomes" id="UP000694569"/>
    </source>
</evidence>
<keyword evidence="1" id="KW-0732">Signal</keyword>
<accession>A0A8C5PKG8</accession>
<dbReference type="AlphaFoldDB" id="A0A8C5PKG8"/>
<evidence type="ECO:0000259" key="2">
    <source>
        <dbReference type="Pfam" id="PF05699"/>
    </source>
</evidence>
<dbReference type="Pfam" id="PF14291">
    <property type="entry name" value="DUF4371"/>
    <property type="match status" value="1"/>
</dbReference>
<dbReference type="PANTHER" id="PTHR45749">
    <property type="match status" value="1"/>
</dbReference>
<reference evidence="4" key="2">
    <citation type="submission" date="2025-09" db="UniProtKB">
        <authorList>
            <consortium name="Ensembl"/>
        </authorList>
    </citation>
    <scope>IDENTIFICATION</scope>
</reference>
<sequence length="734" mass="83706">MYLVMVIFFFFLICCVYLPATTKMEKPLNNLKFSKLDFQSKLRVIKNGRPMPALKDLLQKKGQKSARRSFQMEWYQRKDWLCGCATKNRLYCFPCILFSKTQSSWTNAGFCDLKNLSRSLAKHEKSVNHIQCQIDLKTFGASRKDQALDKHWRLNVSIHNAKVKENRVILKDLIDVTYFLAKQELAFCANDGSSSSSNCGNFVELLHAFAEKDANLAKHLQTSTVFCDLSNRIQNNLIEAVADVIRNDIKEEVNTAPFVAVQVDETTDGGNKAQISVILRYVAKTVETWEVKEAFLGFQEISDKQAPAIADYVLGLLGKYNCVEKLVAQTYDGASVMASDLNVVVAKIKEKVPEATLVHCSAHNLNLVLMNSAKSISQCRSFFKTVEGLATFFLKWSKCTQLLNDVVKRRLPKAVPTSWSSHSRLVQIISMYQSDLRAAFQIISENPDGWDSDILILAAGYDRWLSEASTCFFIMAYEDIFNETDGLSRLLQNKITEIGLCCAKVHVIMGIMECQRAEFDSFYERFQQKCVTLGLADNDQSKKPTRNEWKRMFYNILDNVSAQMKARFDHLRYLTFLDLADCTKFNEISQHFDEAKLKSLSNYARYFDIARLKSDLIGLYSSKLVRNDCKSPGQLLSFLAQNDLMQTVPEATKLIQLVLTIPATVASAERPFAAMKRLKTYSRNQTDDKGQHSSLAIISIERERLLKLKYKGDLYNKVTNIFVQKDGRMDFIYK</sequence>